<name>A0A6P5S5B3_PRUAV</name>
<dbReference type="GeneID" id="110752368"/>
<evidence type="ECO:0000259" key="1">
    <source>
        <dbReference type="Pfam" id="PF07727"/>
    </source>
</evidence>
<dbReference type="RefSeq" id="XP_021808696.1">
    <property type="nucleotide sequence ID" value="XM_021953004.1"/>
</dbReference>
<dbReference type="Gene3D" id="3.30.420.10">
    <property type="entry name" value="Ribonuclease H-like superfamily/Ribonuclease H"/>
    <property type="match status" value="1"/>
</dbReference>
<protein>
    <submittedName>
        <fullName evidence="3">Uncharacterized protein LOC110752368</fullName>
    </submittedName>
</protein>
<dbReference type="Proteomes" id="UP000515124">
    <property type="component" value="Unplaced"/>
</dbReference>
<dbReference type="AlphaFoldDB" id="A0A6P5S5B3"/>
<dbReference type="InterPro" id="IPR012337">
    <property type="entry name" value="RNaseH-like_sf"/>
</dbReference>
<dbReference type="InterPro" id="IPR013103">
    <property type="entry name" value="RVT_2"/>
</dbReference>
<dbReference type="InterPro" id="IPR036397">
    <property type="entry name" value="RNaseH_sf"/>
</dbReference>
<proteinExistence type="predicted"/>
<keyword evidence="2" id="KW-1185">Reference proteome</keyword>
<reference evidence="3" key="1">
    <citation type="submission" date="2025-08" db="UniProtKB">
        <authorList>
            <consortium name="RefSeq"/>
        </authorList>
    </citation>
    <scope>IDENTIFICATION</scope>
</reference>
<sequence>MYEYSNIVSTALSCASTSLKMPSVFHVPKLSANLLSVNQLCKDNHCIISFDSAGFCIQDKTTKDKITKVILLKGSSCNGLYPIPCKVPYARFSFSSPTAYLGQRLTCPYTPQQNGMAERKNRHVVETDLTLLTAANMPGQFCHWQVFDIVTDKFVISRHVIHDESIWPFKSLRLRSMSASVSEPPVAMPPIFFPLPLQEDSPHATTVAPPASSTLSSSEIFSSSTFASPFEQQLSGSESVLVPEVHHPLLGDPHLLVLPPLEHSSSGTSSSDSLPIFPINTHPMHTRLRDGIVQKKQFLDYVGYYTCLNARIELDELVNHKLRQLVIKNAFLHGELEEEVFMRQLHGFADPRYSDFVCKLKKSLYDLRQAPRAWNAKFTGYLPAIGFQASQSDPSLFVKHSDSEVVILLLYVDDIILTGSNEKMVQLVIDE</sequence>
<evidence type="ECO:0000313" key="3">
    <source>
        <dbReference type="RefSeq" id="XP_021808696.1"/>
    </source>
</evidence>
<accession>A0A6P5S5B3</accession>
<gene>
    <name evidence="3" type="primary">LOC110752368</name>
</gene>
<dbReference type="SUPFAM" id="SSF53098">
    <property type="entry name" value="Ribonuclease H-like"/>
    <property type="match status" value="1"/>
</dbReference>
<evidence type="ECO:0000313" key="2">
    <source>
        <dbReference type="Proteomes" id="UP000515124"/>
    </source>
</evidence>
<organism evidence="2 3">
    <name type="scientific">Prunus avium</name>
    <name type="common">Cherry</name>
    <name type="synonym">Cerasus avium</name>
    <dbReference type="NCBI Taxonomy" id="42229"/>
    <lineage>
        <taxon>Eukaryota</taxon>
        <taxon>Viridiplantae</taxon>
        <taxon>Streptophyta</taxon>
        <taxon>Embryophyta</taxon>
        <taxon>Tracheophyta</taxon>
        <taxon>Spermatophyta</taxon>
        <taxon>Magnoliopsida</taxon>
        <taxon>eudicotyledons</taxon>
        <taxon>Gunneridae</taxon>
        <taxon>Pentapetalae</taxon>
        <taxon>rosids</taxon>
        <taxon>fabids</taxon>
        <taxon>Rosales</taxon>
        <taxon>Rosaceae</taxon>
        <taxon>Amygdaloideae</taxon>
        <taxon>Amygdaleae</taxon>
        <taxon>Prunus</taxon>
    </lineage>
</organism>
<dbReference type="Pfam" id="PF07727">
    <property type="entry name" value="RVT_2"/>
    <property type="match status" value="1"/>
</dbReference>
<dbReference type="KEGG" id="pavi:110752368"/>
<dbReference type="GO" id="GO:0003676">
    <property type="term" value="F:nucleic acid binding"/>
    <property type="evidence" value="ECO:0007669"/>
    <property type="project" value="InterPro"/>
</dbReference>
<feature type="domain" description="Reverse transcriptase Ty1/copia-type" evidence="1">
    <location>
        <begin position="319"/>
        <end position="426"/>
    </location>
</feature>